<dbReference type="Proteomes" id="UP000499080">
    <property type="component" value="Unassembled WGS sequence"/>
</dbReference>
<reference evidence="1 3" key="1">
    <citation type="journal article" date="2019" name="Sci. Rep.">
        <title>Orb-weaving spider Araneus ventricosus genome elucidates the spidroin gene catalogue.</title>
        <authorList>
            <person name="Kono N."/>
            <person name="Nakamura H."/>
            <person name="Ohtoshi R."/>
            <person name="Moran D.A.P."/>
            <person name="Shinohara A."/>
            <person name="Yoshida Y."/>
            <person name="Fujiwara M."/>
            <person name="Mori M."/>
            <person name="Tomita M."/>
            <person name="Arakawa K."/>
        </authorList>
    </citation>
    <scope>NUCLEOTIDE SEQUENCE [LARGE SCALE GENOMIC DNA]</scope>
</reference>
<organism evidence="1 3">
    <name type="scientific">Araneus ventricosus</name>
    <name type="common">Orbweaver spider</name>
    <name type="synonym">Epeira ventricosa</name>
    <dbReference type="NCBI Taxonomy" id="182803"/>
    <lineage>
        <taxon>Eukaryota</taxon>
        <taxon>Metazoa</taxon>
        <taxon>Ecdysozoa</taxon>
        <taxon>Arthropoda</taxon>
        <taxon>Chelicerata</taxon>
        <taxon>Arachnida</taxon>
        <taxon>Araneae</taxon>
        <taxon>Araneomorphae</taxon>
        <taxon>Entelegynae</taxon>
        <taxon>Araneoidea</taxon>
        <taxon>Araneidae</taxon>
        <taxon>Araneus</taxon>
    </lineage>
</organism>
<name>A0A4Y2DD29_ARAVE</name>
<comment type="caution">
    <text evidence="1">The sequence shown here is derived from an EMBL/GenBank/DDBJ whole genome shotgun (WGS) entry which is preliminary data.</text>
</comment>
<proteinExistence type="predicted"/>
<protein>
    <submittedName>
        <fullName evidence="1">Uncharacterized protein</fullName>
    </submittedName>
</protein>
<accession>A0A4Y2DD29</accession>
<keyword evidence="3" id="KW-1185">Reference proteome</keyword>
<dbReference type="EMBL" id="BGPR01166006">
    <property type="protein sequence ID" value="GBM13455.1"/>
    <property type="molecule type" value="Genomic_DNA"/>
</dbReference>
<sequence length="89" mass="9864">MRCWRRRKSNRIQTHSFGPSAELNIHLASRGGGEEDMVCGSCGSQSRYPQSTKIDAERMAKLGLTSECCETPTYIQNKTNVIIGSRSAI</sequence>
<dbReference type="EMBL" id="BGPR01041029">
    <property type="protein sequence ID" value="GBO17265.1"/>
    <property type="molecule type" value="Genomic_DNA"/>
</dbReference>
<evidence type="ECO:0000313" key="2">
    <source>
        <dbReference type="EMBL" id="GBO17265.1"/>
    </source>
</evidence>
<evidence type="ECO:0000313" key="1">
    <source>
        <dbReference type="EMBL" id="GBM13455.1"/>
    </source>
</evidence>
<dbReference type="AlphaFoldDB" id="A0A4Y2DD29"/>
<gene>
    <name evidence="1" type="ORF">AVEN_199563_1</name>
    <name evidence="2" type="ORF">AVEN_36619_1</name>
</gene>
<evidence type="ECO:0000313" key="3">
    <source>
        <dbReference type="Proteomes" id="UP000499080"/>
    </source>
</evidence>